<feature type="compositionally biased region" description="Basic residues" evidence="1">
    <location>
        <begin position="1"/>
        <end position="10"/>
    </location>
</feature>
<reference evidence="2" key="1">
    <citation type="journal article" date="2020" name="Front. Microbiol.">
        <title>Gene regulatory networks of Penicillium echinulatum 2HH and Penicillium oxalicum 114-2 inferred by a computational biology approach.</title>
        <authorList>
            <person name="Lenz A.R."/>
            <person name="Galan-Vasquez E."/>
            <person name="Balbinot E."/>
            <person name="De Abreu F.P."/>
            <person name="De Oliveira N.S."/>
            <person name="Da Rosa L.O."/>
            <person name="De Avila E Silva S."/>
            <person name="Camassola M."/>
            <person name="Dillon A.J.P."/>
            <person name="Perez-Rueda E."/>
        </authorList>
    </citation>
    <scope>NUCLEOTIDE SEQUENCE</scope>
    <source>
        <strain evidence="2">S1M29</strain>
    </source>
</reference>
<evidence type="ECO:0008006" key="4">
    <source>
        <dbReference type="Google" id="ProtNLM"/>
    </source>
</evidence>
<name>A0A8J8WK97_9EURO</name>
<proteinExistence type="predicted"/>
<evidence type="ECO:0000313" key="2">
    <source>
        <dbReference type="EMBL" id="KAF7716513.1"/>
    </source>
</evidence>
<evidence type="ECO:0000313" key="3">
    <source>
        <dbReference type="Proteomes" id="UP000631181"/>
    </source>
</evidence>
<accession>A0A8J8WK97</accession>
<gene>
    <name evidence="2" type="ORF">PECM_005390</name>
</gene>
<feature type="region of interest" description="Disordered" evidence="1">
    <location>
        <begin position="364"/>
        <end position="383"/>
    </location>
</feature>
<feature type="region of interest" description="Disordered" evidence="1">
    <location>
        <begin position="65"/>
        <end position="92"/>
    </location>
</feature>
<sequence length="523" mass="57384">MPTVHRQKMGRRPEPLPMAENLPPRGSGRAFVSSIKPQPSIENFSLGDHLSKTILPYYSHIDKTTRSLSSDPPRPVMQFPQTSTTRLDSTPGLSLKYGPRAKVLGSPDNSYQAVAATMKISASSSSFKSNDLTDMNSLGLSNGDFLSTKLEDSMSAMESSWPSCPASFYGYSTGSSPSSACSFDMMDAATDNSLFFEQPLQDWADIEDPAMQGLMSQIQDSQDVKSLCYGDKQVDGLPQCLQDLQMLNWQGGWSPDTFLSQGPGGMPYDAAWSILNGNTDNNLDGQLFAMSHNHDSEQYAPLSHISSSAVLPSHQQFAASELYFQSLISPDASSLPTAPVIPLSTSPVHQDYDAHGCDISASTEEDPTDNIQPHHLEDSNSGVSASIHYSDRRNAMLIKWKKAGLSYKDIKRIGGFKEAESTLRGRFRTLTKTKEQRVRKPKWLTRDIELLCEAVVTMANQTSLSDKSPADLVQTRVALAVAGQLPKVSWKKVAQYIWANGGSYQFGNATCKKKWCDIHGIKI</sequence>
<keyword evidence="3" id="KW-1185">Reference proteome</keyword>
<dbReference type="AlphaFoldDB" id="A0A8J8WK97"/>
<protein>
    <recommendedName>
        <fullName evidence="4">Myb-like domain-containing protein</fullName>
    </recommendedName>
</protein>
<dbReference type="Proteomes" id="UP000631181">
    <property type="component" value="Unassembled WGS sequence"/>
</dbReference>
<feature type="region of interest" description="Disordered" evidence="1">
    <location>
        <begin position="1"/>
        <end position="25"/>
    </location>
</feature>
<dbReference type="OrthoDB" id="3439209at2759"/>
<feature type="compositionally biased region" description="Polar residues" evidence="1">
    <location>
        <begin position="79"/>
        <end position="92"/>
    </location>
</feature>
<organism evidence="2 3">
    <name type="scientific">Penicillium ucsense</name>
    <dbReference type="NCBI Taxonomy" id="2839758"/>
    <lineage>
        <taxon>Eukaryota</taxon>
        <taxon>Fungi</taxon>
        <taxon>Dikarya</taxon>
        <taxon>Ascomycota</taxon>
        <taxon>Pezizomycotina</taxon>
        <taxon>Eurotiomycetes</taxon>
        <taxon>Eurotiomycetidae</taxon>
        <taxon>Eurotiales</taxon>
        <taxon>Aspergillaceae</taxon>
        <taxon>Penicillium</taxon>
    </lineage>
</organism>
<comment type="caution">
    <text evidence="2">The sequence shown here is derived from an EMBL/GenBank/DDBJ whole genome shotgun (WGS) entry which is preliminary data.</text>
</comment>
<evidence type="ECO:0000256" key="1">
    <source>
        <dbReference type="SAM" id="MobiDB-lite"/>
    </source>
</evidence>
<dbReference type="EMBL" id="WIWV01000039">
    <property type="protein sequence ID" value="KAF7716513.1"/>
    <property type="molecule type" value="Genomic_DNA"/>
</dbReference>